<dbReference type="Proteomes" id="UP000660611">
    <property type="component" value="Unassembled WGS sequence"/>
</dbReference>
<comment type="caution">
    <text evidence="2">The sequence shown here is derived from an EMBL/GenBank/DDBJ whole genome shotgun (WGS) entry which is preliminary data.</text>
</comment>
<gene>
    <name evidence="2" type="ORF">Dsi01nite_077110</name>
</gene>
<keyword evidence="3" id="KW-1185">Reference proteome</keyword>
<dbReference type="AlphaFoldDB" id="A0A919PWI0"/>
<evidence type="ECO:0000313" key="2">
    <source>
        <dbReference type="EMBL" id="GIG49670.1"/>
    </source>
</evidence>
<name>A0A919PWI0_9ACTN</name>
<protein>
    <submittedName>
        <fullName evidence="2">Uncharacterized protein</fullName>
    </submittedName>
</protein>
<accession>A0A919PWI0</accession>
<dbReference type="EMBL" id="BONQ01000123">
    <property type="protein sequence ID" value="GIG49670.1"/>
    <property type="molecule type" value="Genomic_DNA"/>
</dbReference>
<evidence type="ECO:0000313" key="3">
    <source>
        <dbReference type="Proteomes" id="UP000660611"/>
    </source>
</evidence>
<feature type="compositionally biased region" description="Low complexity" evidence="1">
    <location>
        <begin position="57"/>
        <end position="68"/>
    </location>
</feature>
<organism evidence="2 3">
    <name type="scientific">Dactylosporangium siamense</name>
    <dbReference type="NCBI Taxonomy" id="685454"/>
    <lineage>
        <taxon>Bacteria</taxon>
        <taxon>Bacillati</taxon>
        <taxon>Actinomycetota</taxon>
        <taxon>Actinomycetes</taxon>
        <taxon>Micromonosporales</taxon>
        <taxon>Micromonosporaceae</taxon>
        <taxon>Dactylosporangium</taxon>
    </lineage>
</organism>
<evidence type="ECO:0000256" key="1">
    <source>
        <dbReference type="SAM" id="MobiDB-lite"/>
    </source>
</evidence>
<feature type="region of interest" description="Disordered" evidence="1">
    <location>
        <begin position="38"/>
        <end position="96"/>
    </location>
</feature>
<reference evidence="2" key="1">
    <citation type="submission" date="2021-01" db="EMBL/GenBank/DDBJ databases">
        <title>Whole genome shotgun sequence of Dactylosporangium siamense NBRC 106093.</title>
        <authorList>
            <person name="Komaki H."/>
            <person name="Tamura T."/>
        </authorList>
    </citation>
    <scope>NUCLEOTIDE SEQUENCE</scope>
    <source>
        <strain evidence="2">NBRC 106093</strain>
    </source>
</reference>
<proteinExistence type="predicted"/>
<sequence length="96" mass="9471">MMNAAIDAMRMLRLRRRFARALGAGLLLPGSGGISSGGACSGWPATRAEARTGGGAAPRTDARPVAGSPRGGGTGTPARPTLALPCTESAGTLALP</sequence>